<dbReference type="Proteomes" id="UP000013961">
    <property type="component" value="Plasmid 2"/>
</dbReference>
<organism evidence="2 3">
    <name type="scientific">Mycobacteroides abscessus subsp. bolletii 50594</name>
    <dbReference type="NCBI Taxonomy" id="1303024"/>
    <lineage>
        <taxon>Bacteria</taxon>
        <taxon>Bacillati</taxon>
        <taxon>Actinomycetota</taxon>
        <taxon>Actinomycetes</taxon>
        <taxon>Mycobacteriales</taxon>
        <taxon>Mycobacteriaceae</taxon>
        <taxon>Mycobacteroides</taxon>
        <taxon>Mycobacteroides abscessus</taxon>
    </lineage>
</organism>
<dbReference type="AlphaFoldDB" id="A0AB33AIR1"/>
<dbReference type="KEGG" id="mabb:MASS_2p0013"/>
<protein>
    <submittedName>
        <fullName evidence="2">Uncharacterized protein</fullName>
    </submittedName>
</protein>
<sequence length="231" mass="25220">MSDPESAAADDETGRESETPDEEADRAPDSENSAEDDLNSDDGNNNPDEDGNDDNSDDADLNAAVTRELPDLELDWTDPLNHIERNTRLSVPNSVVLRFKAEADRPGSPQYTEIMLQAVYDKLAELPELIVARRPKEQQAAGSFPFRRRSAPTPAANTDPKTALYMRPNNGEVELLGRIVKWANLHIKDGHPGRKDTDRSELITAALDATLPQLAQDAATDGRPVKPAAAS</sequence>
<accession>A0AB33AIR1</accession>
<evidence type="ECO:0000313" key="2">
    <source>
        <dbReference type="EMBL" id="AGM31724.1"/>
    </source>
</evidence>
<feature type="region of interest" description="Disordered" evidence="1">
    <location>
        <begin position="140"/>
        <end position="161"/>
    </location>
</feature>
<gene>
    <name evidence="2" type="ORF">MASS_2p0013</name>
</gene>
<evidence type="ECO:0000256" key="1">
    <source>
        <dbReference type="SAM" id="MobiDB-lite"/>
    </source>
</evidence>
<proteinExistence type="predicted"/>
<dbReference type="EMBL" id="CP004376">
    <property type="protein sequence ID" value="AGM31724.1"/>
    <property type="molecule type" value="Genomic_DNA"/>
</dbReference>
<feature type="compositionally biased region" description="Acidic residues" evidence="1">
    <location>
        <begin position="47"/>
        <end position="60"/>
    </location>
</feature>
<feature type="region of interest" description="Disordered" evidence="1">
    <location>
        <begin position="1"/>
        <end position="72"/>
    </location>
</feature>
<keyword evidence="2" id="KW-0614">Plasmid</keyword>
<evidence type="ECO:0000313" key="3">
    <source>
        <dbReference type="Proteomes" id="UP000013961"/>
    </source>
</evidence>
<geneLocation type="plasmid" evidence="2 3">
    <name>2</name>
</geneLocation>
<reference evidence="2 3" key="1">
    <citation type="journal article" date="2013" name="Genome Announc.">
        <title>Complete Genome Sequence of Mycobacterium massiliense Clinical Strain Asan 50594, Belonging to the Type II Genotype.</title>
        <authorList>
            <person name="Kim B.J."/>
            <person name="Kim B.R."/>
            <person name="Hong S.H."/>
            <person name="Seok S.H."/>
            <person name="Kook Y.H."/>
            <person name="Kim B.J."/>
        </authorList>
    </citation>
    <scope>NUCLEOTIDE SEQUENCE [LARGE SCALE GENOMIC DNA]</scope>
    <source>
        <strain evidence="2 3">50594</strain>
    </source>
</reference>
<name>A0AB33AIR1_9MYCO</name>